<protein>
    <recommendedName>
        <fullName evidence="5">PrgI family protein</fullName>
    </recommendedName>
</protein>
<keyword evidence="2" id="KW-1133">Transmembrane helix</keyword>
<keyword evidence="2" id="KW-0812">Transmembrane</keyword>
<organism evidence="3 4">
    <name type="scientific">Eubacterium oxidoreducens</name>
    <dbReference type="NCBI Taxonomy" id="1732"/>
    <lineage>
        <taxon>Bacteria</taxon>
        <taxon>Bacillati</taxon>
        <taxon>Bacillota</taxon>
        <taxon>Clostridia</taxon>
        <taxon>Eubacteriales</taxon>
        <taxon>Eubacteriaceae</taxon>
        <taxon>Eubacterium</taxon>
    </lineage>
</organism>
<evidence type="ECO:0000256" key="1">
    <source>
        <dbReference type="SAM" id="Coils"/>
    </source>
</evidence>
<accession>A0A1G6A122</accession>
<evidence type="ECO:0000313" key="4">
    <source>
        <dbReference type="Proteomes" id="UP000199228"/>
    </source>
</evidence>
<dbReference type="STRING" id="1732.SAMN02910417_00130"/>
<feature type="transmembrane region" description="Helical" evidence="2">
    <location>
        <begin position="33"/>
        <end position="52"/>
    </location>
</feature>
<dbReference type="AlphaFoldDB" id="A0A1G6A122"/>
<dbReference type="RefSeq" id="WP_031557979.1">
    <property type="nucleotide sequence ID" value="NZ_FMXR01000004.1"/>
</dbReference>
<evidence type="ECO:0008006" key="5">
    <source>
        <dbReference type="Google" id="ProtNLM"/>
    </source>
</evidence>
<sequence>MPQMNRNVNLEEIDSDALFGIDAFKNQTFIQKVVFFGCVLLGVAANVCMPIFLETPRLACIAIFLGLLMVGIAFGCNYTEDMTYGKYLYYFFFKPSKHLLYESTEDVERMKKKAEEIKKEEEMKLARQKAADPKAQRALLIKVIAFVLVMVIVVASTFIYSNHKKGMMVHHTIEETEE</sequence>
<proteinExistence type="predicted"/>
<gene>
    <name evidence="3" type="ORF">SAMN02910417_00130</name>
</gene>
<dbReference type="OrthoDB" id="2051686at2"/>
<keyword evidence="4" id="KW-1185">Reference proteome</keyword>
<feature type="coiled-coil region" evidence="1">
    <location>
        <begin position="100"/>
        <end position="131"/>
    </location>
</feature>
<feature type="transmembrane region" description="Helical" evidence="2">
    <location>
        <begin position="58"/>
        <end position="78"/>
    </location>
</feature>
<evidence type="ECO:0000313" key="3">
    <source>
        <dbReference type="EMBL" id="SDB02122.1"/>
    </source>
</evidence>
<keyword evidence="2" id="KW-0472">Membrane</keyword>
<keyword evidence="1" id="KW-0175">Coiled coil</keyword>
<dbReference type="EMBL" id="FMXR01000004">
    <property type="protein sequence ID" value="SDB02122.1"/>
    <property type="molecule type" value="Genomic_DNA"/>
</dbReference>
<name>A0A1G6A122_EUBOX</name>
<reference evidence="3 4" key="1">
    <citation type="submission" date="2016-10" db="EMBL/GenBank/DDBJ databases">
        <authorList>
            <person name="de Groot N.N."/>
        </authorList>
    </citation>
    <scope>NUCLEOTIDE SEQUENCE [LARGE SCALE GENOMIC DNA]</scope>
    <source>
        <strain evidence="3 4">DSM 3217</strain>
    </source>
</reference>
<feature type="transmembrane region" description="Helical" evidence="2">
    <location>
        <begin position="139"/>
        <end position="160"/>
    </location>
</feature>
<dbReference type="Proteomes" id="UP000199228">
    <property type="component" value="Unassembled WGS sequence"/>
</dbReference>
<evidence type="ECO:0000256" key="2">
    <source>
        <dbReference type="SAM" id="Phobius"/>
    </source>
</evidence>